<keyword evidence="6" id="KW-1185">Reference proteome</keyword>
<dbReference type="CDD" id="cd22860">
    <property type="entry name" value="PDRG1"/>
    <property type="match status" value="1"/>
</dbReference>
<protein>
    <recommendedName>
        <fullName evidence="7">P53 and DNA damage-regulated protein 1</fullName>
    </recommendedName>
</protein>
<dbReference type="OrthoDB" id="20282at2759"/>
<dbReference type="STRING" id="133381.A0A2T9Z6R3"/>
<evidence type="ECO:0000256" key="2">
    <source>
        <dbReference type="ARBA" id="ARBA00022490"/>
    </source>
</evidence>
<organism evidence="4 6">
    <name type="scientific">Smittium megazygosporum</name>
    <dbReference type="NCBI Taxonomy" id="133381"/>
    <lineage>
        <taxon>Eukaryota</taxon>
        <taxon>Fungi</taxon>
        <taxon>Fungi incertae sedis</taxon>
        <taxon>Zoopagomycota</taxon>
        <taxon>Kickxellomycotina</taxon>
        <taxon>Harpellomycetes</taxon>
        <taxon>Harpellales</taxon>
        <taxon>Legeriomycetaceae</taxon>
        <taxon>Smittium</taxon>
    </lineage>
</organism>
<dbReference type="AlphaFoldDB" id="A0A2T9Z6R3"/>
<keyword evidence="3" id="KW-0143">Chaperone</keyword>
<dbReference type="PANTHER" id="PTHR21162:SF0">
    <property type="entry name" value="P53 AND DNA DAMAGE-REGULATED PROTEIN 1"/>
    <property type="match status" value="1"/>
</dbReference>
<evidence type="ECO:0000256" key="1">
    <source>
        <dbReference type="ARBA" id="ARBA00004496"/>
    </source>
</evidence>
<gene>
    <name evidence="5" type="ORF">BB560_002348</name>
    <name evidence="4" type="ORF">BB560_005341</name>
</gene>
<accession>A0A2T9Z6R3</accession>
<dbReference type="Proteomes" id="UP000245609">
    <property type="component" value="Unassembled WGS sequence"/>
</dbReference>
<evidence type="ECO:0000256" key="3">
    <source>
        <dbReference type="ARBA" id="ARBA00023186"/>
    </source>
</evidence>
<evidence type="ECO:0000313" key="4">
    <source>
        <dbReference type="EMBL" id="PVV00284.1"/>
    </source>
</evidence>
<dbReference type="GO" id="GO:0005737">
    <property type="term" value="C:cytoplasm"/>
    <property type="evidence" value="ECO:0007669"/>
    <property type="project" value="UniProtKB-SubCell"/>
</dbReference>
<name>A0A2T9Z6R3_9FUNG</name>
<dbReference type="EMBL" id="MBFS01002119">
    <property type="protein sequence ID" value="PVV00284.1"/>
    <property type="molecule type" value="Genomic_DNA"/>
</dbReference>
<dbReference type="EMBL" id="MBFS01000266">
    <property type="protein sequence ID" value="PVV03185.1"/>
    <property type="molecule type" value="Genomic_DNA"/>
</dbReference>
<keyword evidence="2" id="KW-0963">Cytoplasm</keyword>
<proteinExistence type="predicted"/>
<comment type="caution">
    <text evidence="4">The sequence shown here is derived from an EMBL/GenBank/DDBJ whole genome shotgun (WGS) entry which is preliminary data.</text>
</comment>
<dbReference type="InterPro" id="IPR030482">
    <property type="entry name" value="PDRG1"/>
</dbReference>
<comment type="subcellular location">
    <subcellularLocation>
        <location evidence="1">Cytoplasm</location>
    </subcellularLocation>
</comment>
<reference evidence="4 6" key="1">
    <citation type="journal article" date="2018" name="MBio">
        <title>Comparative Genomics Reveals the Core Gene Toolbox for the Fungus-Insect Symbiosis.</title>
        <authorList>
            <person name="Wang Y."/>
            <person name="Stata M."/>
            <person name="Wang W."/>
            <person name="Stajich J.E."/>
            <person name="White M.M."/>
            <person name="Moncalvo J.M."/>
        </authorList>
    </citation>
    <scope>NUCLEOTIDE SEQUENCE [LARGE SCALE GENOMIC DNA]</scope>
    <source>
        <strain evidence="4 6">SC-DP-2</strain>
    </source>
</reference>
<evidence type="ECO:0000313" key="5">
    <source>
        <dbReference type="EMBL" id="PVV03185.1"/>
    </source>
</evidence>
<evidence type="ECO:0008006" key="7">
    <source>
        <dbReference type="Google" id="ProtNLM"/>
    </source>
</evidence>
<evidence type="ECO:0000313" key="6">
    <source>
        <dbReference type="Proteomes" id="UP000245609"/>
    </source>
</evidence>
<sequence>MIEYDRQRNMNREGLRALKTKKEIEKKVVFNANGVLIQLPSRKAKEIIESNQKQLEKTIDLARYRMKENTSKLAELESNENLMTTMASFQLNSISASEIYESIEKPKQ</sequence>
<dbReference type="PANTHER" id="PTHR21162">
    <property type="entry name" value="P53 AND DNA DAMAGE-REGULATED PROTEIN"/>
    <property type="match status" value="1"/>
</dbReference>